<feature type="repeat" description="ANK" evidence="3">
    <location>
        <begin position="124"/>
        <end position="156"/>
    </location>
</feature>
<sequence>MQSLESGDPLAVAVTAAIWGGDLPGLRGLLDTHPALAASRIVKRGAAAGERSLLLIATDWPGHHPDTAEVIRTLVAAGADPGARFVGAHAETPLHWAASNDDVEAVDALVAAGADVNAPGAVLGGGTPLTDACGFGQWRAARRLLDLGARPDLQDAAALGLLDRVGSSSRPAPPPRTSPAPSGRPATAANCPPRTFCCLAERTSTGSATTGSPRSTSP</sequence>
<organism evidence="5 6">
    <name type="scientific">Streptomyces caledonius</name>
    <dbReference type="NCBI Taxonomy" id="3134107"/>
    <lineage>
        <taxon>Bacteria</taxon>
        <taxon>Bacillati</taxon>
        <taxon>Actinomycetota</taxon>
        <taxon>Actinomycetes</taxon>
        <taxon>Kitasatosporales</taxon>
        <taxon>Streptomycetaceae</taxon>
        <taxon>Streptomyces</taxon>
    </lineage>
</organism>
<dbReference type="PROSITE" id="PS50088">
    <property type="entry name" value="ANK_REPEAT"/>
    <property type="match status" value="2"/>
</dbReference>
<evidence type="ECO:0000256" key="4">
    <source>
        <dbReference type="SAM" id="MobiDB-lite"/>
    </source>
</evidence>
<dbReference type="InterPro" id="IPR036770">
    <property type="entry name" value="Ankyrin_rpt-contain_sf"/>
</dbReference>
<evidence type="ECO:0000313" key="5">
    <source>
        <dbReference type="EMBL" id="MEJ8640655.1"/>
    </source>
</evidence>
<keyword evidence="6" id="KW-1185">Reference proteome</keyword>
<comment type="caution">
    <text evidence="5">The sequence shown here is derived from an EMBL/GenBank/DDBJ whole genome shotgun (WGS) entry which is preliminary data.</text>
</comment>
<dbReference type="SMART" id="SM00248">
    <property type="entry name" value="ANK"/>
    <property type="match status" value="3"/>
</dbReference>
<protein>
    <submittedName>
        <fullName evidence="5">Ankyrin repeat domain-containing protein</fullName>
    </submittedName>
</protein>
<evidence type="ECO:0000256" key="2">
    <source>
        <dbReference type="ARBA" id="ARBA00023043"/>
    </source>
</evidence>
<dbReference type="PANTHER" id="PTHR24189">
    <property type="entry name" value="MYOTROPHIN"/>
    <property type="match status" value="1"/>
</dbReference>
<accession>A0ABU8TYY8</accession>
<proteinExistence type="predicted"/>
<evidence type="ECO:0000256" key="3">
    <source>
        <dbReference type="PROSITE-ProRule" id="PRU00023"/>
    </source>
</evidence>
<dbReference type="SUPFAM" id="SSF48403">
    <property type="entry name" value="Ankyrin repeat"/>
    <property type="match status" value="1"/>
</dbReference>
<evidence type="ECO:0000256" key="1">
    <source>
        <dbReference type="ARBA" id="ARBA00022737"/>
    </source>
</evidence>
<dbReference type="InterPro" id="IPR002110">
    <property type="entry name" value="Ankyrin_rpt"/>
</dbReference>
<keyword evidence="1" id="KW-0677">Repeat</keyword>
<feature type="region of interest" description="Disordered" evidence="4">
    <location>
        <begin position="164"/>
        <end position="188"/>
    </location>
</feature>
<dbReference type="PROSITE" id="PS50297">
    <property type="entry name" value="ANK_REP_REGION"/>
    <property type="match status" value="1"/>
</dbReference>
<name>A0ABU8TYY8_9ACTN</name>
<gene>
    <name evidence="5" type="ORF">WKI68_02760</name>
</gene>
<reference evidence="5 6" key="1">
    <citation type="submission" date="2024-03" db="EMBL/GenBank/DDBJ databases">
        <title>Novel Streptomyces species of biotechnological and ecological value are a feature of Machair soil.</title>
        <authorList>
            <person name="Prole J.R."/>
            <person name="Goodfellow M."/>
            <person name="Allenby N."/>
            <person name="Ward A.C."/>
        </authorList>
    </citation>
    <scope>NUCLEOTIDE SEQUENCE [LARGE SCALE GENOMIC DNA]</scope>
    <source>
        <strain evidence="5 6">MS1.HAVA.3</strain>
    </source>
</reference>
<evidence type="ECO:0000313" key="6">
    <source>
        <dbReference type="Proteomes" id="UP001382904"/>
    </source>
</evidence>
<feature type="repeat" description="ANK" evidence="3">
    <location>
        <begin position="89"/>
        <end position="121"/>
    </location>
</feature>
<keyword evidence="2 3" id="KW-0040">ANK repeat</keyword>
<dbReference type="Gene3D" id="1.25.40.20">
    <property type="entry name" value="Ankyrin repeat-containing domain"/>
    <property type="match status" value="1"/>
</dbReference>
<dbReference type="Pfam" id="PF12796">
    <property type="entry name" value="Ank_2"/>
    <property type="match status" value="1"/>
</dbReference>
<dbReference type="Proteomes" id="UP001382904">
    <property type="component" value="Unassembled WGS sequence"/>
</dbReference>
<dbReference type="EMBL" id="JBBKAM010000002">
    <property type="protein sequence ID" value="MEJ8640655.1"/>
    <property type="molecule type" value="Genomic_DNA"/>
</dbReference>
<dbReference type="InterPro" id="IPR050745">
    <property type="entry name" value="Multifunctional_regulatory"/>
</dbReference>